<keyword evidence="2" id="KW-1185">Reference proteome</keyword>
<reference evidence="1 2" key="1">
    <citation type="journal article" date="2019" name="Int. J. Syst. Evol. Microbiol.">
        <title>The Global Catalogue of Microorganisms (GCM) 10K type strain sequencing project: providing services to taxonomists for standard genome sequencing and annotation.</title>
        <authorList>
            <consortium name="The Broad Institute Genomics Platform"/>
            <consortium name="The Broad Institute Genome Sequencing Center for Infectious Disease"/>
            <person name="Wu L."/>
            <person name="Ma J."/>
        </authorList>
    </citation>
    <scope>NUCLEOTIDE SEQUENCE [LARGE SCALE GENOMIC DNA]</scope>
    <source>
        <strain evidence="1 2">JCM 16026</strain>
    </source>
</reference>
<evidence type="ECO:0008006" key="3">
    <source>
        <dbReference type="Google" id="ProtNLM"/>
    </source>
</evidence>
<organism evidence="1 2">
    <name type="scientific">Agrococcus versicolor</name>
    <dbReference type="NCBI Taxonomy" id="501482"/>
    <lineage>
        <taxon>Bacteria</taxon>
        <taxon>Bacillati</taxon>
        <taxon>Actinomycetota</taxon>
        <taxon>Actinomycetes</taxon>
        <taxon>Micrococcales</taxon>
        <taxon>Microbacteriaceae</taxon>
        <taxon>Agrococcus</taxon>
    </lineage>
</organism>
<sequence length="85" mass="8782">MISWPAGAVSVTVCGSPVVSILPLESGAHTWSLAAAAADAPIASAPTPIAVLARTASTERMDFFIVCLLRPRHRDRGLARAEGDG</sequence>
<proteinExistence type="predicted"/>
<evidence type="ECO:0000313" key="2">
    <source>
        <dbReference type="Proteomes" id="UP001501599"/>
    </source>
</evidence>
<accession>A0ABN3AVQ3</accession>
<dbReference type="EMBL" id="BAAAQT010000007">
    <property type="protein sequence ID" value="GAA2175224.1"/>
    <property type="molecule type" value="Genomic_DNA"/>
</dbReference>
<name>A0ABN3AVQ3_9MICO</name>
<comment type="caution">
    <text evidence="1">The sequence shown here is derived from an EMBL/GenBank/DDBJ whole genome shotgun (WGS) entry which is preliminary data.</text>
</comment>
<dbReference type="Proteomes" id="UP001501599">
    <property type="component" value="Unassembled WGS sequence"/>
</dbReference>
<evidence type="ECO:0000313" key="1">
    <source>
        <dbReference type="EMBL" id="GAA2175224.1"/>
    </source>
</evidence>
<gene>
    <name evidence="1" type="ORF">GCM10009846_24310</name>
</gene>
<protein>
    <recommendedName>
        <fullName evidence="3">Secreted protein</fullName>
    </recommendedName>
</protein>